<dbReference type="InterPro" id="IPR006912">
    <property type="entry name" value="Harbinger_derived_prot"/>
</dbReference>
<dbReference type="Pfam" id="PF04827">
    <property type="entry name" value="Plant_tran"/>
    <property type="match status" value="1"/>
</dbReference>
<accession>A0ABD1HTV4</accession>
<dbReference type="PANTHER" id="PTHR47150:SF4">
    <property type="entry name" value="HARBINGER TRANSPOSASE-DERIVED PROTEIN-RELATED"/>
    <property type="match status" value="1"/>
</dbReference>
<name>A0ABD1HTV4_SALDI</name>
<proteinExistence type="predicted"/>
<evidence type="ECO:0000256" key="1">
    <source>
        <dbReference type="SAM" id="MobiDB-lite"/>
    </source>
</evidence>
<dbReference type="EMBL" id="JBEAFC010000004">
    <property type="protein sequence ID" value="KAL1559881.1"/>
    <property type="molecule type" value="Genomic_DNA"/>
</dbReference>
<dbReference type="Proteomes" id="UP001567538">
    <property type="component" value="Unassembled WGS sequence"/>
</dbReference>
<gene>
    <name evidence="2" type="ORF">AAHA92_10175</name>
</gene>
<comment type="caution">
    <text evidence="2">The sequence shown here is derived from an EMBL/GenBank/DDBJ whole genome shotgun (WGS) entry which is preliminary data.</text>
</comment>
<evidence type="ECO:0000313" key="3">
    <source>
        <dbReference type="Proteomes" id="UP001567538"/>
    </source>
</evidence>
<feature type="region of interest" description="Disordered" evidence="1">
    <location>
        <begin position="365"/>
        <end position="391"/>
    </location>
</feature>
<sequence length="423" mass="49198">MDPNELNRLIQEAEQEEHEYYQQYYANQAADVAAANPPQRIRRYFHRDREGADVRLVRDYFCDEPRFPADYFRRRFRMRKDLFLRIVNALAARDEFFQERPDATGRQGFTTLQKCTCAIRQLATGQTSDMFDEYLHVGESTGRECLKRFCVGLRKAFGEEYLRQPNTEDCQQLLLLHEGRHGFPGMLGSIDCMHWKWKNCPTAWRGQYVSGHKGTHPTLILEAVADYRLWIWHAYFGAAGSNNDLNVLNSSHLFNDVLKGKAPAINFTANGRQYRMRYYLADGIYPKWPTFVKTLNMPQDPKWILFAQRQEAAQKDVERAFGVLQARFNVVKAPARMWYVNNLADIMFACIIMHNMIIEDEGPNAADWFDEDNPGSSTSSSPPRQGAPPSMRERIEMRTSMRDTNAHVQLQEDLIEHIWAKFG</sequence>
<keyword evidence="3" id="KW-1185">Reference proteome</keyword>
<protein>
    <submittedName>
        <fullName evidence="2">Protein ALP1-like</fullName>
    </submittedName>
</protein>
<reference evidence="2 3" key="1">
    <citation type="submission" date="2024-06" db="EMBL/GenBank/DDBJ databases">
        <title>A chromosome level genome sequence of Diviner's sage (Salvia divinorum).</title>
        <authorList>
            <person name="Ford S.A."/>
            <person name="Ro D.-K."/>
            <person name="Ness R.W."/>
            <person name="Phillips M.A."/>
        </authorList>
    </citation>
    <scope>NUCLEOTIDE SEQUENCE [LARGE SCALE GENOMIC DNA]</scope>
    <source>
        <strain evidence="2">SAF-2024a</strain>
        <tissue evidence="2">Leaf</tissue>
    </source>
</reference>
<dbReference type="AlphaFoldDB" id="A0ABD1HTV4"/>
<evidence type="ECO:0000313" key="2">
    <source>
        <dbReference type="EMBL" id="KAL1559881.1"/>
    </source>
</evidence>
<feature type="compositionally biased region" description="Polar residues" evidence="1">
    <location>
        <begin position="374"/>
        <end position="383"/>
    </location>
</feature>
<dbReference type="PANTHER" id="PTHR47150">
    <property type="entry name" value="OS12G0169200 PROTEIN"/>
    <property type="match status" value="1"/>
</dbReference>
<organism evidence="2 3">
    <name type="scientific">Salvia divinorum</name>
    <name type="common">Maria pastora</name>
    <name type="synonym">Diviner's sage</name>
    <dbReference type="NCBI Taxonomy" id="28513"/>
    <lineage>
        <taxon>Eukaryota</taxon>
        <taxon>Viridiplantae</taxon>
        <taxon>Streptophyta</taxon>
        <taxon>Embryophyta</taxon>
        <taxon>Tracheophyta</taxon>
        <taxon>Spermatophyta</taxon>
        <taxon>Magnoliopsida</taxon>
        <taxon>eudicotyledons</taxon>
        <taxon>Gunneridae</taxon>
        <taxon>Pentapetalae</taxon>
        <taxon>asterids</taxon>
        <taxon>lamiids</taxon>
        <taxon>Lamiales</taxon>
        <taxon>Lamiaceae</taxon>
        <taxon>Nepetoideae</taxon>
        <taxon>Mentheae</taxon>
        <taxon>Salviinae</taxon>
        <taxon>Salvia</taxon>
        <taxon>Salvia subgen. Calosphace</taxon>
    </lineage>
</organism>